<keyword evidence="2" id="KW-1185">Reference proteome</keyword>
<reference evidence="1 2" key="1">
    <citation type="journal article" date="2015" name="Sci. Rep.">
        <title>Chromosome-level genome map provides insights into diverse defense mechanisms in the medicinal fungus Ganoderma sinense.</title>
        <authorList>
            <person name="Zhu Y."/>
            <person name="Xu J."/>
            <person name="Sun C."/>
            <person name="Zhou S."/>
            <person name="Xu H."/>
            <person name="Nelson D.R."/>
            <person name="Qian J."/>
            <person name="Song J."/>
            <person name="Luo H."/>
            <person name="Xiang L."/>
            <person name="Li Y."/>
            <person name="Xu Z."/>
            <person name="Ji A."/>
            <person name="Wang L."/>
            <person name="Lu S."/>
            <person name="Hayward A."/>
            <person name="Sun W."/>
            <person name="Li X."/>
            <person name="Schwartz D.C."/>
            <person name="Wang Y."/>
            <person name="Chen S."/>
        </authorList>
    </citation>
    <scope>NUCLEOTIDE SEQUENCE [LARGE SCALE GENOMIC DNA]</scope>
    <source>
        <strain evidence="1 2">ZZ0214-1</strain>
    </source>
</reference>
<comment type="caution">
    <text evidence="1">The sequence shown here is derived from an EMBL/GenBank/DDBJ whole genome shotgun (WGS) entry which is preliminary data.</text>
</comment>
<organism evidence="1 2">
    <name type="scientific">Ganoderma sinense ZZ0214-1</name>
    <dbReference type="NCBI Taxonomy" id="1077348"/>
    <lineage>
        <taxon>Eukaryota</taxon>
        <taxon>Fungi</taxon>
        <taxon>Dikarya</taxon>
        <taxon>Basidiomycota</taxon>
        <taxon>Agaricomycotina</taxon>
        <taxon>Agaricomycetes</taxon>
        <taxon>Polyporales</taxon>
        <taxon>Polyporaceae</taxon>
        <taxon>Ganoderma</taxon>
    </lineage>
</organism>
<dbReference type="STRING" id="1077348.A0A2G8RWQ7"/>
<dbReference type="AlphaFoldDB" id="A0A2G8RWQ7"/>
<dbReference type="Proteomes" id="UP000230002">
    <property type="component" value="Unassembled WGS sequence"/>
</dbReference>
<evidence type="ECO:0000313" key="1">
    <source>
        <dbReference type="EMBL" id="PIL25951.1"/>
    </source>
</evidence>
<proteinExistence type="predicted"/>
<dbReference type="EMBL" id="AYKW01000045">
    <property type="protein sequence ID" value="PIL25951.1"/>
    <property type="molecule type" value="Genomic_DNA"/>
</dbReference>
<protein>
    <submittedName>
        <fullName evidence="1">Uncharacterized protein</fullName>
    </submittedName>
</protein>
<evidence type="ECO:0000313" key="2">
    <source>
        <dbReference type="Proteomes" id="UP000230002"/>
    </source>
</evidence>
<accession>A0A2G8RWQ7</accession>
<sequence length="100" mass="11528">MSRFQVSEEELINYQMQPKPVEPTQPEPERERDYSARIHGAISSYSNSILSIGELFRDGQKGVRFPKDLIKGLEQKLQDIAMGKDPAYAYIWYKCEMASP</sequence>
<name>A0A2G8RWQ7_9APHY</name>
<gene>
    <name evidence="1" type="ORF">GSI_11705</name>
</gene>